<proteinExistence type="predicted"/>
<dbReference type="Pfam" id="PF20972">
    <property type="entry name" value="MASE9"/>
    <property type="match status" value="1"/>
</dbReference>
<dbReference type="InterPro" id="IPR048430">
    <property type="entry name" value="MASE9"/>
</dbReference>
<dbReference type="InterPro" id="IPR006674">
    <property type="entry name" value="HD_domain"/>
</dbReference>
<dbReference type="Proteomes" id="UP000315343">
    <property type="component" value="Unassembled WGS sequence"/>
</dbReference>
<feature type="transmembrane region" description="Helical" evidence="1">
    <location>
        <begin position="165"/>
        <end position="184"/>
    </location>
</feature>
<dbReference type="NCBIfam" id="TIGR00277">
    <property type="entry name" value="HDIG"/>
    <property type="match status" value="1"/>
</dbReference>
<feature type="transmembrane region" description="Helical" evidence="1">
    <location>
        <begin position="80"/>
        <end position="103"/>
    </location>
</feature>
<dbReference type="PANTHER" id="PTHR43155">
    <property type="entry name" value="CYCLIC DI-GMP PHOSPHODIESTERASE PA4108-RELATED"/>
    <property type="match status" value="1"/>
</dbReference>
<dbReference type="Gene3D" id="1.10.3210.10">
    <property type="entry name" value="Hypothetical protein af1432"/>
    <property type="match status" value="1"/>
</dbReference>
<comment type="caution">
    <text evidence="4">The sequence shown here is derived from an EMBL/GenBank/DDBJ whole genome shotgun (WGS) entry which is preliminary data.</text>
</comment>
<evidence type="ECO:0000313" key="4">
    <source>
        <dbReference type="EMBL" id="TWH79731.1"/>
    </source>
</evidence>
<accession>A0A562J989</accession>
<feature type="transmembrane region" description="Helical" evidence="1">
    <location>
        <begin position="196"/>
        <end position="218"/>
    </location>
</feature>
<feature type="transmembrane region" description="Helical" evidence="1">
    <location>
        <begin position="21"/>
        <end position="41"/>
    </location>
</feature>
<keyword evidence="1" id="KW-0812">Transmembrane</keyword>
<keyword evidence="4" id="KW-0808">Transferase</keyword>
<feature type="transmembrane region" description="Helical" evidence="1">
    <location>
        <begin position="224"/>
        <end position="243"/>
    </location>
</feature>
<keyword evidence="5" id="KW-1185">Reference proteome</keyword>
<dbReference type="AlphaFoldDB" id="A0A562J989"/>
<keyword evidence="1" id="KW-0472">Membrane</keyword>
<keyword evidence="1" id="KW-1133">Transmembrane helix</keyword>
<dbReference type="InterPro" id="IPR006675">
    <property type="entry name" value="HDIG_dom"/>
</dbReference>
<dbReference type="Pfam" id="PF13487">
    <property type="entry name" value="HD_5"/>
    <property type="match status" value="1"/>
</dbReference>
<dbReference type="SMART" id="SM00471">
    <property type="entry name" value="HDc"/>
    <property type="match status" value="1"/>
</dbReference>
<dbReference type="PROSITE" id="PS51832">
    <property type="entry name" value="HD_GYP"/>
    <property type="match status" value="1"/>
</dbReference>
<dbReference type="GO" id="GO:0016740">
    <property type="term" value="F:transferase activity"/>
    <property type="evidence" value="ECO:0007669"/>
    <property type="project" value="UniProtKB-KW"/>
</dbReference>
<dbReference type="InterPro" id="IPR037522">
    <property type="entry name" value="HD_GYP_dom"/>
</dbReference>
<feature type="transmembrane region" description="Helical" evidence="1">
    <location>
        <begin position="124"/>
        <end position="145"/>
    </location>
</feature>
<dbReference type="SUPFAM" id="SSF109604">
    <property type="entry name" value="HD-domain/PDEase-like"/>
    <property type="match status" value="1"/>
</dbReference>
<gene>
    <name evidence="4" type="ORF">LY60_02048</name>
</gene>
<dbReference type="InterPro" id="IPR003607">
    <property type="entry name" value="HD/PDEase_dom"/>
</dbReference>
<evidence type="ECO:0000256" key="1">
    <source>
        <dbReference type="SAM" id="Phobius"/>
    </source>
</evidence>
<organism evidence="4 5">
    <name type="scientific">Sedimentibacter saalensis</name>
    <dbReference type="NCBI Taxonomy" id="130788"/>
    <lineage>
        <taxon>Bacteria</taxon>
        <taxon>Bacillati</taxon>
        <taxon>Bacillota</taxon>
        <taxon>Tissierellia</taxon>
        <taxon>Sedimentibacter</taxon>
    </lineage>
</organism>
<dbReference type="EMBL" id="VLKH01000005">
    <property type="protein sequence ID" value="TWH79731.1"/>
    <property type="molecule type" value="Genomic_DNA"/>
</dbReference>
<dbReference type="RefSeq" id="WP_145082970.1">
    <property type="nucleotide sequence ID" value="NZ_VLKH01000005.1"/>
</dbReference>
<protein>
    <submittedName>
        <fullName evidence="4">Putative nucleotidyltransferase with HDIG domain</fullName>
    </submittedName>
</protein>
<dbReference type="OrthoDB" id="9804747at2"/>
<dbReference type="PANTHER" id="PTHR43155:SF2">
    <property type="entry name" value="CYCLIC DI-GMP PHOSPHODIESTERASE PA4108"/>
    <property type="match status" value="1"/>
</dbReference>
<evidence type="ECO:0000259" key="2">
    <source>
        <dbReference type="PROSITE" id="PS51831"/>
    </source>
</evidence>
<reference evidence="4 5" key="1">
    <citation type="submission" date="2019-07" db="EMBL/GenBank/DDBJ databases">
        <title>Genomic Encyclopedia of Type Strains, Phase I: the one thousand microbial genomes (KMG-I) project.</title>
        <authorList>
            <person name="Kyrpides N."/>
        </authorList>
    </citation>
    <scope>NUCLEOTIDE SEQUENCE [LARGE SCALE GENOMIC DNA]</scope>
    <source>
        <strain evidence="4 5">DSM 13558</strain>
    </source>
</reference>
<feature type="domain" description="HD-GYP" evidence="3">
    <location>
        <begin position="245"/>
        <end position="437"/>
    </location>
</feature>
<dbReference type="CDD" id="cd00077">
    <property type="entry name" value="HDc"/>
    <property type="match status" value="1"/>
</dbReference>
<evidence type="ECO:0000313" key="5">
    <source>
        <dbReference type="Proteomes" id="UP000315343"/>
    </source>
</evidence>
<feature type="domain" description="HD" evidence="2">
    <location>
        <begin position="267"/>
        <end position="389"/>
    </location>
</feature>
<sequence>MVDGVSTMNNNLEKQKINIKLYVYITLLASIAVMLLINFFEMYTIEDYTLLTVFCVLSAVAETFLIPLPKIGAISVSTALAFTAIILTNPLIAAVVMAAGVAFRCPYVDGKGRVHIFNNPPYKTIFNISQYFINTGIAGLAYVVVDNLLNVRFVFYNPVAGIAALIVYILLNTFCMSVLMAILLKEKFSNIWKSSFYGMLINILLVSLLGIILAFAFYSYGTGGMLLFFIPLLFARYTFKLYIDMRKNYFDTMNVLVRAIEASDPYTSGHSMRVGAYSEAIAKQLGLPQGKIDLIKSAALLHDIGKIGIDKKILNKDGKLEKEEFDTIKSHPEIGATIISDLSYLSNITEIIRHHHERNDGRGYPDGLDHDKIPLETSILTIADSFDAMTTNRPYRHSLSLETALNEIKINAGTQFNPDIVDDAIIALKATYFSLSE</sequence>
<evidence type="ECO:0000259" key="3">
    <source>
        <dbReference type="PROSITE" id="PS51832"/>
    </source>
</evidence>
<dbReference type="PROSITE" id="PS51831">
    <property type="entry name" value="HD"/>
    <property type="match status" value="1"/>
</dbReference>
<name>A0A562J989_9FIRM</name>